<keyword evidence="7" id="KW-1185">Reference proteome</keyword>
<proteinExistence type="predicted"/>
<dbReference type="EMBL" id="FNJI01000011">
    <property type="protein sequence ID" value="SDP15110.1"/>
    <property type="molecule type" value="Genomic_DNA"/>
</dbReference>
<dbReference type="SUPFAM" id="SSF55781">
    <property type="entry name" value="GAF domain-like"/>
    <property type="match status" value="2"/>
</dbReference>
<accession>A0A1H0QD39</accession>
<keyword evidence="3" id="KW-0378">Hydrolase</keyword>
<dbReference type="SMART" id="SM00065">
    <property type="entry name" value="GAF"/>
    <property type="match status" value="2"/>
</dbReference>
<protein>
    <recommendedName>
        <fullName evidence="2">histidine kinase</fullName>
        <ecNumber evidence="2">2.7.13.3</ecNumber>
    </recommendedName>
</protein>
<dbReference type="Gene3D" id="1.10.287.130">
    <property type="match status" value="1"/>
</dbReference>
<dbReference type="AlphaFoldDB" id="A0A1H0QD39"/>
<dbReference type="Gene3D" id="3.30.450.20">
    <property type="entry name" value="PAS domain"/>
    <property type="match status" value="1"/>
</dbReference>
<evidence type="ECO:0000259" key="4">
    <source>
        <dbReference type="PROSITE" id="PS50112"/>
    </source>
</evidence>
<organism evidence="6 7">
    <name type="scientific">Desulforhopalus singaporensis</name>
    <dbReference type="NCBI Taxonomy" id="91360"/>
    <lineage>
        <taxon>Bacteria</taxon>
        <taxon>Pseudomonadati</taxon>
        <taxon>Thermodesulfobacteriota</taxon>
        <taxon>Desulfobulbia</taxon>
        <taxon>Desulfobulbales</taxon>
        <taxon>Desulfocapsaceae</taxon>
        <taxon>Desulforhopalus</taxon>
    </lineage>
</organism>
<feature type="domain" description="PAS" evidence="4">
    <location>
        <begin position="348"/>
        <end position="393"/>
    </location>
</feature>
<dbReference type="InterPro" id="IPR052016">
    <property type="entry name" value="Bact_Sigma-Reg"/>
</dbReference>
<dbReference type="InterPro" id="IPR000700">
    <property type="entry name" value="PAS-assoc_C"/>
</dbReference>
<evidence type="ECO:0000256" key="1">
    <source>
        <dbReference type="ARBA" id="ARBA00000085"/>
    </source>
</evidence>
<dbReference type="Gene3D" id="3.30.450.40">
    <property type="match status" value="2"/>
</dbReference>
<evidence type="ECO:0000259" key="5">
    <source>
        <dbReference type="PROSITE" id="PS50113"/>
    </source>
</evidence>
<dbReference type="InterPro" id="IPR000014">
    <property type="entry name" value="PAS"/>
</dbReference>
<dbReference type="InterPro" id="IPR036097">
    <property type="entry name" value="HisK_dim/P_sf"/>
</dbReference>
<dbReference type="NCBIfam" id="TIGR00229">
    <property type="entry name" value="sensory_box"/>
    <property type="match status" value="1"/>
</dbReference>
<evidence type="ECO:0000256" key="3">
    <source>
        <dbReference type="ARBA" id="ARBA00022801"/>
    </source>
</evidence>
<evidence type="ECO:0000313" key="7">
    <source>
        <dbReference type="Proteomes" id="UP000199073"/>
    </source>
</evidence>
<dbReference type="RefSeq" id="WP_092222248.1">
    <property type="nucleotide sequence ID" value="NZ_FNJI01000011.1"/>
</dbReference>
<dbReference type="CDD" id="cd00130">
    <property type="entry name" value="PAS"/>
    <property type="match status" value="1"/>
</dbReference>
<sequence>MNPAQKHKESEYLEVFQEVTRLISSVHDPQQVMDLVVLKLPKLMAVDAATIRLLDKATDSFVLGAACGVSDTYLSRATIDSREVMEELMKGRPTAKKDVHIKCDHDSYSYVTREGVKSAMSLPILYKNEVTGILRLLTRDSRKFSEEEIGFAMSLAEQVGVAISNSRMFQELENQVRFLSELREISRLVNSTLDLEVILQTIVNKLPQTLGLKGCTIRLLHPATNRLELAAASGLSETYLKRGSISRESSLFKVLKGEPVAIFDASNDPRVEYHDEIRREGIKSILAVPIKNESEIIGVLRLLTDVPRSFSEAEINFAVTMAEEGGNAIEKARTYRKITLLFNQIEEHEQFLQTILDSLWLQVLVVDPNQRVVMVNRVFLETCGNKEEQILGQLYEDIVPWRHRDMADCPVSKALAEKKALAILDYLQGDDVNEARWYERHLTPIVSTEGNVSFVIEAVRDITDQKLLEQEKMERMKLEGVVEMAGTAAHQINSPLFAALGTAQLVRDDLVSKESIEDIDFIIKNIKTIADLTNKMTKVTGFESRQYVGNTNIVKLKSKKSS</sequence>
<dbReference type="Pfam" id="PF01590">
    <property type="entry name" value="GAF"/>
    <property type="match status" value="2"/>
</dbReference>
<dbReference type="EC" id="2.7.13.3" evidence="2"/>
<dbReference type="GO" id="GO:0000155">
    <property type="term" value="F:phosphorelay sensor kinase activity"/>
    <property type="evidence" value="ECO:0007669"/>
    <property type="project" value="InterPro"/>
</dbReference>
<dbReference type="CDD" id="cd00082">
    <property type="entry name" value="HisKA"/>
    <property type="match status" value="1"/>
</dbReference>
<dbReference type="PROSITE" id="PS50112">
    <property type="entry name" value="PAS"/>
    <property type="match status" value="1"/>
</dbReference>
<dbReference type="InterPro" id="IPR003018">
    <property type="entry name" value="GAF"/>
</dbReference>
<dbReference type="STRING" id="91360.SAMN05660330_01947"/>
<evidence type="ECO:0000256" key="2">
    <source>
        <dbReference type="ARBA" id="ARBA00012438"/>
    </source>
</evidence>
<name>A0A1H0QD39_9BACT</name>
<comment type="catalytic activity">
    <reaction evidence="1">
        <text>ATP + protein L-histidine = ADP + protein N-phospho-L-histidine.</text>
        <dbReference type="EC" id="2.7.13.3"/>
    </reaction>
</comment>
<dbReference type="PROSITE" id="PS50113">
    <property type="entry name" value="PAC"/>
    <property type="match status" value="1"/>
</dbReference>
<dbReference type="InterPro" id="IPR035965">
    <property type="entry name" value="PAS-like_dom_sf"/>
</dbReference>
<dbReference type="GO" id="GO:0016791">
    <property type="term" value="F:phosphatase activity"/>
    <property type="evidence" value="ECO:0007669"/>
    <property type="project" value="TreeGrafter"/>
</dbReference>
<dbReference type="SUPFAM" id="SSF55785">
    <property type="entry name" value="PYP-like sensor domain (PAS domain)"/>
    <property type="match status" value="1"/>
</dbReference>
<dbReference type="Pfam" id="PF08448">
    <property type="entry name" value="PAS_4"/>
    <property type="match status" value="1"/>
</dbReference>
<dbReference type="InterPro" id="IPR003661">
    <property type="entry name" value="HisK_dim/P_dom"/>
</dbReference>
<dbReference type="OrthoDB" id="9765588at2"/>
<dbReference type="Proteomes" id="UP000199073">
    <property type="component" value="Unassembled WGS sequence"/>
</dbReference>
<dbReference type="SUPFAM" id="SSF47384">
    <property type="entry name" value="Homodimeric domain of signal transducing histidine kinase"/>
    <property type="match status" value="1"/>
</dbReference>
<gene>
    <name evidence="6" type="ORF">SAMN05660330_01947</name>
</gene>
<dbReference type="PANTHER" id="PTHR43156:SF2">
    <property type="entry name" value="STAGE II SPORULATION PROTEIN E"/>
    <property type="match status" value="1"/>
</dbReference>
<feature type="domain" description="PAC" evidence="5">
    <location>
        <begin position="417"/>
        <end position="474"/>
    </location>
</feature>
<evidence type="ECO:0000313" key="6">
    <source>
        <dbReference type="EMBL" id="SDP15110.1"/>
    </source>
</evidence>
<dbReference type="InterPro" id="IPR013656">
    <property type="entry name" value="PAS_4"/>
</dbReference>
<dbReference type="InterPro" id="IPR029016">
    <property type="entry name" value="GAF-like_dom_sf"/>
</dbReference>
<dbReference type="PANTHER" id="PTHR43156">
    <property type="entry name" value="STAGE II SPORULATION PROTEIN E-RELATED"/>
    <property type="match status" value="1"/>
</dbReference>
<reference evidence="6 7" key="1">
    <citation type="submission" date="2016-10" db="EMBL/GenBank/DDBJ databases">
        <authorList>
            <person name="de Groot N.N."/>
        </authorList>
    </citation>
    <scope>NUCLEOTIDE SEQUENCE [LARGE SCALE GENOMIC DNA]</scope>
    <source>
        <strain evidence="6 7">DSM 12130</strain>
    </source>
</reference>